<name>A0ABV0ZXM3_9TELE</name>
<evidence type="ECO:0000313" key="1">
    <source>
        <dbReference type="EMBL" id="MEQ2310492.1"/>
    </source>
</evidence>
<organism evidence="1 2">
    <name type="scientific">Ameca splendens</name>
    <dbReference type="NCBI Taxonomy" id="208324"/>
    <lineage>
        <taxon>Eukaryota</taxon>
        <taxon>Metazoa</taxon>
        <taxon>Chordata</taxon>
        <taxon>Craniata</taxon>
        <taxon>Vertebrata</taxon>
        <taxon>Euteleostomi</taxon>
        <taxon>Actinopterygii</taxon>
        <taxon>Neopterygii</taxon>
        <taxon>Teleostei</taxon>
        <taxon>Neoteleostei</taxon>
        <taxon>Acanthomorphata</taxon>
        <taxon>Ovalentaria</taxon>
        <taxon>Atherinomorphae</taxon>
        <taxon>Cyprinodontiformes</taxon>
        <taxon>Goodeidae</taxon>
        <taxon>Ameca</taxon>
    </lineage>
</organism>
<sequence>MSKIKHELFAGLKELQISLCPPETLSALGVRNRDSMCHRITNKLSLKHAYRLSAEWSWLWPHTEVFLVLRYRVPKYENTRSTCKMLQIEQN</sequence>
<accession>A0ABV0ZXM3</accession>
<reference evidence="1 2" key="1">
    <citation type="submission" date="2021-06" db="EMBL/GenBank/DDBJ databases">
        <authorList>
            <person name="Palmer J.M."/>
        </authorList>
    </citation>
    <scope>NUCLEOTIDE SEQUENCE [LARGE SCALE GENOMIC DNA]</scope>
    <source>
        <strain evidence="1 2">AS_MEX2019</strain>
        <tissue evidence="1">Muscle</tissue>
    </source>
</reference>
<keyword evidence="2" id="KW-1185">Reference proteome</keyword>
<dbReference type="Proteomes" id="UP001469553">
    <property type="component" value="Unassembled WGS sequence"/>
</dbReference>
<proteinExistence type="predicted"/>
<comment type="caution">
    <text evidence="1">The sequence shown here is derived from an EMBL/GenBank/DDBJ whole genome shotgun (WGS) entry which is preliminary data.</text>
</comment>
<dbReference type="EMBL" id="JAHRIP010075764">
    <property type="protein sequence ID" value="MEQ2310492.1"/>
    <property type="molecule type" value="Genomic_DNA"/>
</dbReference>
<evidence type="ECO:0000313" key="2">
    <source>
        <dbReference type="Proteomes" id="UP001469553"/>
    </source>
</evidence>
<protein>
    <submittedName>
        <fullName evidence="1">Uncharacterized protein</fullName>
    </submittedName>
</protein>
<gene>
    <name evidence="1" type="ORF">AMECASPLE_009450</name>
</gene>